<organism evidence="1 2">
    <name type="scientific">Dothistroma septosporum (strain NZE10 / CBS 128990)</name>
    <name type="common">Red band needle blight fungus</name>
    <name type="synonym">Mycosphaerella pini</name>
    <dbReference type="NCBI Taxonomy" id="675120"/>
    <lineage>
        <taxon>Eukaryota</taxon>
        <taxon>Fungi</taxon>
        <taxon>Dikarya</taxon>
        <taxon>Ascomycota</taxon>
        <taxon>Pezizomycotina</taxon>
        <taxon>Dothideomycetes</taxon>
        <taxon>Dothideomycetidae</taxon>
        <taxon>Mycosphaerellales</taxon>
        <taxon>Mycosphaerellaceae</taxon>
        <taxon>Dothistroma</taxon>
    </lineage>
</organism>
<sequence>MDYLTTDPRVQDLQTMFLTKHMHHTFHATPTSPQKILHIACGTGFLTNLLAKRYPTAQVIGISTKSVDASLHGRLPNLMYIKASLEELVEREDMLFWPGTFDYIFQRGGHLSVEEGWDRYVRVLVGLLGEGGWIEVQQGGWGVFAGSGREGVEEGGNLSEGWEWMKEVERGSKGTGIDVKCGEKLAGWMRRAGLVGVEKTVYKVPIEGPLVDGDGNESATRLRRTIEVHRDLVEKFCPKNKSAEALSELNDNVAETYSKCIQGDYMRMHVATGQKSSR</sequence>
<dbReference type="InterPro" id="IPR029063">
    <property type="entry name" value="SAM-dependent_MTases_sf"/>
</dbReference>
<dbReference type="Gene3D" id="3.40.50.150">
    <property type="entry name" value="Vaccinia Virus protein VP39"/>
    <property type="match status" value="1"/>
</dbReference>
<accession>N1Q3T0</accession>
<dbReference type="AlphaFoldDB" id="N1Q3T0"/>
<evidence type="ECO:0000313" key="2">
    <source>
        <dbReference type="Proteomes" id="UP000016933"/>
    </source>
</evidence>
<dbReference type="OrthoDB" id="10017101at2759"/>
<reference evidence="2" key="1">
    <citation type="journal article" date="2012" name="PLoS Genet.">
        <title>The genomes of the fungal plant pathogens Cladosporium fulvum and Dothistroma septosporum reveal adaptation to different hosts and lifestyles but also signatures of common ancestry.</title>
        <authorList>
            <person name="de Wit P.J.G.M."/>
            <person name="van der Burgt A."/>
            <person name="Oekmen B."/>
            <person name="Stergiopoulos I."/>
            <person name="Abd-Elsalam K.A."/>
            <person name="Aerts A.L."/>
            <person name="Bahkali A.H."/>
            <person name="Beenen H.G."/>
            <person name="Chettri P."/>
            <person name="Cox M.P."/>
            <person name="Datema E."/>
            <person name="de Vries R.P."/>
            <person name="Dhillon B."/>
            <person name="Ganley A.R."/>
            <person name="Griffiths S.A."/>
            <person name="Guo Y."/>
            <person name="Hamelin R.C."/>
            <person name="Henrissat B."/>
            <person name="Kabir M.S."/>
            <person name="Jashni M.K."/>
            <person name="Kema G."/>
            <person name="Klaubauf S."/>
            <person name="Lapidus A."/>
            <person name="Levasseur A."/>
            <person name="Lindquist E."/>
            <person name="Mehrabi R."/>
            <person name="Ohm R.A."/>
            <person name="Owen T.J."/>
            <person name="Salamov A."/>
            <person name="Schwelm A."/>
            <person name="Schijlen E."/>
            <person name="Sun H."/>
            <person name="van den Burg H.A."/>
            <person name="van Ham R.C.H.J."/>
            <person name="Zhang S."/>
            <person name="Goodwin S.B."/>
            <person name="Grigoriev I.V."/>
            <person name="Collemare J."/>
            <person name="Bradshaw R.E."/>
        </authorList>
    </citation>
    <scope>NUCLEOTIDE SEQUENCE [LARGE SCALE GENOMIC DNA]</scope>
    <source>
        <strain evidence="2">NZE10 / CBS 128990</strain>
    </source>
</reference>
<reference evidence="1 2" key="2">
    <citation type="journal article" date="2012" name="PLoS Pathog.">
        <title>Diverse lifestyles and strategies of plant pathogenesis encoded in the genomes of eighteen Dothideomycetes fungi.</title>
        <authorList>
            <person name="Ohm R.A."/>
            <person name="Feau N."/>
            <person name="Henrissat B."/>
            <person name="Schoch C.L."/>
            <person name="Horwitz B.A."/>
            <person name="Barry K.W."/>
            <person name="Condon B.J."/>
            <person name="Copeland A.C."/>
            <person name="Dhillon B."/>
            <person name="Glaser F."/>
            <person name="Hesse C.N."/>
            <person name="Kosti I."/>
            <person name="LaButti K."/>
            <person name="Lindquist E.A."/>
            <person name="Lucas S."/>
            <person name="Salamov A.A."/>
            <person name="Bradshaw R.E."/>
            <person name="Ciuffetti L."/>
            <person name="Hamelin R.C."/>
            <person name="Kema G.H.J."/>
            <person name="Lawrence C."/>
            <person name="Scott J.A."/>
            <person name="Spatafora J.W."/>
            <person name="Turgeon B.G."/>
            <person name="de Wit P.J.G.M."/>
            <person name="Zhong S."/>
            <person name="Goodwin S.B."/>
            <person name="Grigoriev I.V."/>
        </authorList>
    </citation>
    <scope>NUCLEOTIDE SEQUENCE [LARGE SCALE GENOMIC DNA]</scope>
    <source>
        <strain evidence="2">NZE10 / CBS 128990</strain>
    </source>
</reference>
<dbReference type="OMA" id="FDYIFQR"/>
<evidence type="ECO:0000313" key="1">
    <source>
        <dbReference type="EMBL" id="EME49330.1"/>
    </source>
</evidence>
<dbReference type="SUPFAM" id="SSF53335">
    <property type="entry name" value="S-adenosyl-L-methionine-dependent methyltransferases"/>
    <property type="match status" value="1"/>
</dbReference>
<protein>
    <submittedName>
        <fullName evidence="1">Uncharacterized protein</fullName>
    </submittedName>
</protein>
<dbReference type="EMBL" id="KB446535">
    <property type="protein sequence ID" value="EME49330.1"/>
    <property type="molecule type" value="Genomic_DNA"/>
</dbReference>
<dbReference type="CDD" id="cd02440">
    <property type="entry name" value="AdoMet_MTases"/>
    <property type="match status" value="1"/>
</dbReference>
<keyword evidence="2" id="KW-1185">Reference proteome</keyword>
<dbReference type="Proteomes" id="UP000016933">
    <property type="component" value="Unassembled WGS sequence"/>
</dbReference>
<proteinExistence type="predicted"/>
<gene>
    <name evidence="1" type="ORF">DOTSEDRAFT_49617</name>
</gene>
<name>N1Q3T0_DOTSN</name>
<dbReference type="HOGENOM" id="CLU_010595_2_1_1"/>